<keyword evidence="3 8" id="KW-0349">Heme</keyword>
<dbReference type="InterPro" id="IPR036396">
    <property type="entry name" value="Cyt_P450_sf"/>
</dbReference>
<evidence type="ECO:0000256" key="9">
    <source>
        <dbReference type="RuleBase" id="RU000461"/>
    </source>
</evidence>
<dbReference type="InterPro" id="IPR047146">
    <property type="entry name" value="Cyt_P450_E_CYP52_fungi"/>
</dbReference>
<dbReference type="InParanoid" id="K5Y0M1"/>
<dbReference type="PANTHER" id="PTHR24287:SF1">
    <property type="entry name" value="P450, PUTATIVE (EUROFUNG)-RELATED"/>
    <property type="match status" value="1"/>
</dbReference>
<evidence type="ECO:0000256" key="5">
    <source>
        <dbReference type="ARBA" id="ARBA00023002"/>
    </source>
</evidence>
<dbReference type="GO" id="GO:0004497">
    <property type="term" value="F:monooxygenase activity"/>
    <property type="evidence" value="ECO:0007669"/>
    <property type="project" value="UniProtKB-KW"/>
</dbReference>
<keyword evidence="11" id="KW-1185">Reference proteome</keyword>
<keyword evidence="6 8" id="KW-0408">Iron</keyword>
<dbReference type="Proteomes" id="UP000008493">
    <property type="component" value="Unassembled WGS sequence"/>
</dbReference>
<evidence type="ECO:0000313" key="11">
    <source>
        <dbReference type="Proteomes" id="UP000008493"/>
    </source>
</evidence>
<dbReference type="PRINTS" id="PR00463">
    <property type="entry name" value="EP450I"/>
</dbReference>
<dbReference type="AlphaFoldDB" id="K5Y0M1"/>
<dbReference type="PANTHER" id="PTHR24287">
    <property type="entry name" value="P450, PUTATIVE (EUROFUNG)-RELATED"/>
    <property type="match status" value="1"/>
</dbReference>
<accession>K5Y0M1</accession>
<evidence type="ECO:0000256" key="1">
    <source>
        <dbReference type="ARBA" id="ARBA00001971"/>
    </source>
</evidence>
<evidence type="ECO:0000256" key="6">
    <source>
        <dbReference type="ARBA" id="ARBA00023004"/>
    </source>
</evidence>
<dbReference type="HOGENOM" id="CLU_001570_27_0_1"/>
<gene>
    <name evidence="10" type="ORF">AGABI1DRAFT_37617</name>
</gene>
<evidence type="ECO:0000256" key="4">
    <source>
        <dbReference type="ARBA" id="ARBA00022723"/>
    </source>
</evidence>
<evidence type="ECO:0000256" key="3">
    <source>
        <dbReference type="ARBA" id="ARBA00022617"/>
    </source>
</evidence>
<dbReference type="CDD" id="cd11063">
    <property type="entry name" value="CYP52"/>
    <property type="match status" value="1"/>
</dbReference>
<comment type="similarity">
    <text evidence="2 9">Belongs to the cytochrome P450 family.</text>
</comment>
<dbReference type="STRING" id="597362.K5Y0M1"/>
<keyword evidence="5 9" id="KW-0560">Oxidoreductase</keyword>
<dbReference type="SUPFAM" id="SSF48264">
    <property type="entry name" value="Cytochrome P450"/>
    <property type="match status" value="1"/>
</dbReference>
<keyword evidence="7 9" id="KW-0503">Monooxygenase</keyword>
<sequence length="590" mass="66376">MFSPGIEFIARTLARCLVVCVVSFGALLILCDFLGISVPLWVLASCSFIPYIAQLTLKPSLEARKNAREAEAQGAILPPNVEESAVEIYNSLAESVKSGYMLDAFFNWGQKHGTTYRFTIGGDERYFTTEPEHIKAILATQFASFEKGDHVNSLLMKSLLGAGVFNSDGDLAPRFHRSITRPFFSRERISDFDIFDRHVEDALKRANERLAEGYPIDFQDLVSRFTLDSATEFLFNNDVCSLSAGLPYPAIPSPFAKQNSEAFQNHPSNSFVTAFIGGQDQIAARSRSGSFWPLKELLGDVIVPLRKEVDKFVDPFVQKGLRRKQDNEAGLKANDNETLLDYLIQQTPDLEVIKDELVNLLVASRDTTASLLTFSLYMLTEHPEILRRLREEILSAVGPKSRPSYDDIKEMKYLRAFLNEVLRLYPSVPMNGRTSVKPVVVAPATGTRSPIYIPAGRRFAYSVFLMHRRTDLWGPDALEFDPDRFLDERLHKYLVKNPFIFTPFNAGPRICLGQQFAYNEASFFLVRLLQQFSSFTLATESQPPESLPQQAWAGRPGPPGRDRIRLAAHLTMYVRGGLWVRMGEAGEADI</sequence>
<dbReference type="EMBL" id="JH971388">
    <property type="protein sequence ID" value="EKM81315.1"/>
    <property type="molecule type" value="Genomic_DNA"/>
</dbReference>
<protein>
    <recommendedName>
        <fullName evidence="12">Cytochrome P450 monooxygenase pc-3</fullName>
    </recommendedName>
</protein>
<feature type="binding site" description="axial binding residue" evidence="8">
    <location>
        <position position="511"/>
    </location>
    <ligand>
        <name>heme</name>
        <dbReference type="ChEBI" id="CHEBI:30413"/>
    </ligand>
    <ligandPart>
        <name>Fe</name>
        <dbReference type="ChEBI" id="CHEBI:18248"/>
    </ligandPart>
</feature>
<evidence type="ECO:0000256" key="8">
    <source>
        <dbReference type="PIRSR" id="PIRSR602401-1"/>
    </source>
</evidence>
<dbReference type="GO" id="GO:0020037">
    <property type="term" value="F:heme binding"/>
    <property type="evidence" value="ECO:0007669"/>
    <property type="project" value="InterPro"/>
</dbReference>
<name>K5Y0M1_AGABU</name>
<organism evidence="10 11">
    <name type="scientific">Agaricus bisporus var. burnettii (strain JB137-S8 / ATCC MYA-4627 / FGSC 10392)</name>
    <name type="common">White button mushroom</name>
    <dbReference type="NCBI Taxonomy" id="597362"/>
    <lineage>
        <taxon>Eukaryota</taxon>
        <taxon>Fungi</taxon>
        <taxon>Dikarya</taxon>
        <taxon>Basidiomycota</taxon>
        <taxon>Agaricomycotina</taxon>
        <taxon>Agaricomycetes</taxon>
        <taxon>Agaricomycetidae</taxon>
        <taxon>Agaricales</taxon>
        <taxon>Agaricineae</taxon>
        <taxon>Agaricaceae</taxon>
        <taxon>Agaricus</taxon>
    </lineage>
</organism>
<dbReference type="eggNOG" id="KOG0157">
    <property type="taxonomic scope" value="Eukaryota"/>
</dbReference>
<dbReference type="InterPro" id="IPR001128">
    <property type="entry name" value="Cyt_P450"/>
</dbReference>
<reference evidence="11" key="1">
    <citation type="journal article" date="2012" name="Proc. Natl. Acad. Sci. U.S.A.">
        <title>Genome sequence of the button mushroom Agaricus bisporus reveals mechanisms governing adaptation to a humic-rich ecological niche.</title>
        <authorList>
            <person name="Morin E."/>
            <person name="Kohler A."/>
            <person name="Baker A.R."/>
            <person name="Foulongne-Oriol M."/>
            <person name="Lombard V."/>
            <person name="Nagy L.G."/>
            <person name="Ohm R.A."/>
            <person name="Patyshakuliyeva A."/>
            <person name="Brun A."/>
            <person name="Aerts A.L."/>
            <person name="Bailey A.M."/>
            <person name="Billette C."/>
            <person name="Coutinho P.M."/>
            <person name="Deakin G."/>
            <person name="Doddapaneni H."/>
            <person name="Floudas D."/>
            <person name="Grimwood J."/>
            <person name="Hilden K."/>
            <person name="Kuees U."/>
            <person name="LaButti K.M."/>
            <person name="Lapidus A."/>
            <person name="Lindquist E.A."/>
            <person name="Lucas S.M."/>
            <person name="Murat C."/>
            <person name="Riley R.W."/>
            <person name="Salamov A.A."/>
            <person name="Schmutz J."/>
            <person name="Subramanian V."/>
            <person name="Woesten H.A.B."/>
            <person name="Xu J."/>
            <person name="Eastwood D.C."/>
            <person name="Foster G.D."/>
            <person name="Sonnenberg A.S."/>
            <person name="Cullen D."/>
            <person name="de Vries R.P."/>
            <person name="Lundell T."/>
            <person name="Hibbett D.S."/>
            <person name="Henrissat B."/>
            <person name="Burton K.S."/>
            <person name="Kerrigan R.W."/>
            <person name="Challen M.P."/>
            <person name="Grigoriev I.V."/>
            <person name="Martin F."/>
        </authorList>
    </citation>
    <scope>NUCLEOTIDE SEQUENCE [LARGE SCALE GENOMIC DNA]</scope>
    <source>
        <strain evidence="11">JB137-S8 / ATCC MYA-4627 / FGSC 10392</strain>
    </source>
</reference>
<dbReference type="GO" id="GO:0005506">
    <property type="term" value="F:iron ion binding"/>
    <property type="evidence" value="ECO:0007669"/>
    <property type="project" value="InterPro"/>
</dbReference>
<dbReference type="RefSeq" id="XP_007328027.1">
    <property type="nucleotide sequence ID" value="XM_007327965.1"/>
</dbReference>
<dbReference type="GO" id="GO:0016705">
    <property type="term" value="F:oxidoreductase activity, acting on paired donors, with incorporation or reduction of molecular oxygen"/>
    <property type="evidence" value="ECO:0007669"/>
    <property type="project" value="InterPro"/>
</dbReference>
<comment type="cofactor">
    <cofactor evidence="1 8">
        <name>heme</name>
        <dbReference type="ChEBI" id="CHEBI:30413"/>
    </cofactor>
</comment>
<dbReference type="OMA" id="MEVASWF"/>
<dbReference type="Gene3D" id="1.10.630.10">
    <property type="entry name" value="Cytochrome P450"/>
    <property type="match status" value="1"/>
</dbReference>
<dbReference type="InterPro" id="IPR017972">
    <property type="entry name" value="Cyt_P450_CS"/>
</dbReference>
<evidence type="ECO:0000256" key="2">
    <source>
        <dbReference type="ARBA" id="ARBA00010617"/>
    </source>
</evidence>
<evidence type="ECO:0000313" key="10">
    <source>
        <dbReference type="EMBL" id="EKM81315.1"/>
    </source>
</evidence>
<dbReference type="KEGG" id="abp:AGABI1DRAFT37617"/>
<dbReference type="PRINTS" id="PR00385">
    <property type="entry name" value="P450"/>
</dbReference>
<dbReference type="PROSITE" id="PS00086">
    <property type="entry name" value="CYTOCHROME_P450"/>
    <property type="match status" value="1"/>
</dbReference>
<keyword evidence="4 8" id="KW-0479">Metal-binding</keyword>
<dbReference type="InterPro" id="IPR002401">
    <property type="entry name" value="Cyt_P450_E_grp-I"/>
</dbReference>
<dbReference type="GeneID" id="18829249"/>
<evidence type="ECO:0008006" key="12">
    <source>
        <dbReference type="Google" id="ProtNLM"/>
    </source>
</evidence>
<dbReference type="Pfam" id="PF00067">
    <property type="entry name" value="p450"/>
    <property type="match status" value="1"/>
</dbReference>
<evidence type="ECO:0000256" key="7">
    <source>
        <dbReference type="ARBA" id="ARBA00023033"/>
    </source>
</evidence>
<dbReference type="OrthoDB" id="1470350at2759"/>
<proteinExistence type="inferred from homology"/>